<dbReference type="EMBL" id="RKKB01000001">
    <property type="protein sequence ID" value="RPA35142.1"/>
    <property type="molecule type" value="Genomic_DNA"/>
</dbReference>
<reference evidence="3 5" key="1">
    <citation type="submission" date="2018-11" db="EMBL/GenBank/DDBJ databases">
        <title>Shewanella sp. M2.</title>
        <authorList>
            <person name="Hwang Y.J."/>
            <person name="Hwang C.Y."/>
        </authorList>
    </citation>
    <scope>NUCLEOTIDE SEQUENCE [LARGE SCALE GENOMIC DNA]</scope>
    <source>
        <strain evidence="3 5">M2</strain>
    </source>
</reference>
<reference evidence="6" key="2">
    <citation type="submission" date="2018-11" db="EMBL/GenBank/DDBJ databases">
        <title>Shewanella sp. R106.</title>
        <authorList>
            <person name="Hwang Y.J."/>
            <person name="Hwang C.Y."/>
        </authorList>
    </citation>
    <scope>NUCLEOTIDE SEQUENCE [LARGE SCALE GENOMIC DNA]</scope>
    <source>
        <strain evidence="6">R106</strain>
    </source>
</reference>
<feature type="domain" description="PepSY" evidence="2">
    <location>
        <begin position="49"/>
        <end position="101"/>
    </location>
</feature>
<reference evidence="4" key="3">
    <citation type="submission" date="2018-11" db="EMBL/GenBank/DDBJ databases">
        <authorList>
            <person name="Hwang Y.J."/>
            <person name="Hwang C.Y."/>
        </authorList>
    </citation>
    <scope>NUCLEOTIDE SEQUENCE</scope>
    <source>
        <strain evidence="4">R106</strain>
    </source>
</reference>
<sequence>MLAILSLTCSVSSYASVLSYSTDVNFSPGLNNSRQNNNQHNNLVVTSARQAVQIAQRRYSGKVLKVQSANVNGHPGYRIKLLTNDGVIFYVSVDATNGAVTRN</sequence>
<dbReference type="InterPro" id="IPR025711">
    <property type="entry name" value="PepSY"/>
</dbReference>
<evidence type="ECO:0000259" key="2">
    <source>
        <dbReference type="Pfam" id="PF03413"/>
    </source>
</evidence>
<protein>
    <submittedName>
        <fullName evidence="4">Peptidase M4</fullName>
    </submittedName>
</protein>
<feature type="signal peptide" evidence="1">
    <location>
        <begin position="1"/>
        <end position="15"/>
    </location>
</feature>
<feature type="chain" id="PRO_5018049879" evidence="1">
    <location>
        <begin position="16"/>
        <end position="103"/>
    </location>
</feature>
<dbReference type="OrthoDB" id="5772592at2"/>
<organism evidence="4 6">
    <name type="scientific">Shewanella psychromarinicola</name>
    <dbReference type="NCBI Taxonomy" id="2487742"/>
    <lineage>
        <taxon>Bacteria</taxon>
        <taxon>Pseudomonadati</taxon>
        <taxon>Pseudomonadota</taxon>
        <taxon>Gammaproteobacteria</taxon>
        <taxon>Alteromonadales</taxon>
        <taxon>Shewanellaceae</taxon>
        <taxon>Shewanella</taxon>
    </lineage>
</organism>
<evidence type="ECO:0000313" key="5">
    <source>
        <dbReference type="Proteomes" id="UP000273778"/>
    </source>
</evidence>
<dbReference type="Pfam" id="PF03413">
    <property type="entry name" value="PepSY"/>
    <property type="match status" value="1"/>
</dbReference>
<accession>A0A3N4EDX5</accession>
<dbReference type="Proteomes" id="UP000273778">
    <property type="component" value="Chromosome"/>
</dbReference>
<dbReference type="Gene3D" id="3.10.450.40">
    <property type="match status" value="1"/>
</dbReference>
<evidence type="ECO:0000313" key="4">
    <source>
        <dbReference type="EMBL" id="RPA35142.1"/>
    </source>
</evidence>
<gene>
    <name evidence="4" type="ORF">EGC77_04320</name>
    <name evidence="3" type="ORF">EGC80_20650</name>
</gene>
<dbReference type="AlphaFoldDB" id="A0A3N4EDX5"/>
<dbReference type="EMBL" id="CP034073">
    <property type="protein sequence ID" value="AZG37589.1"/>
    <property type="molecule type" value="Genomic_DNA"/>
</dbReference>
<proteinExistence type="predicted"/>
<evidence type="ECO:0000256" key="1">
    <source>
        <dbReference type="SAM" id="SignalP"/>
    </source>
</evidence>
<dbReference type="KEGG" id="spsr:EGC80_20650"/>
<keyword evidence="5" id="KW-1185">Reference proteome</keyword>
<evidence type="ECO:0000313" key="3">
    <source>
        <dbReference type="EMBL" id="AZG37589.1"/>
    </source>
</evidence>
<evidence type="ECO:0000313" key="6">
    <source>
        <dbReference type="Proteomes" id="UP000278855"/>
    </source>
</evidence>
<dbReference type="Proteomes" id="UP000278855">
    <property type="component" value="Unassembled WGS sequence"/>
</dbReference>
<name>A0A3N4EDX5_9GAMM</name>
<keyword evidence="1" id="KW-0732">Signal</keyword>